<feature type="domain" description="J" evidence="3">
    <location>
        <begin position="58"/>
        <end position="130"/>
    </location>
</feature>
<dbReference type="InterPro" id="IPR009073">
    <property type="entry name" value="HscB_oligo_C"/>
</dbReference>
<dbReference type="NCBIfam" id="TIGR00714">
    <property type="entry name" value="hscB"/>
    <property type="match status" value="1"/>
</dbReference>
<proteinExistence type="inferred from homology"/>
<gene>
    <name evidence="4" type="ORF">SARC_04428</name>
</gene>
<evidence type="ECO:0000256" key="2">
    <source>
        <dbReference type="ARBA" id="ARBA00023186"/>
    </source>
</evidence>
<dbReference type="SUPFAM" id="SSF47144">
    <property type="entry name" value="HSC20 (HSCB), C-terminal oligomerisation domain"/>
    <property type="match status" value="1"/>
</dbReference>
<dbReference type="eggNOG" id="KOG3192">
    <property type="taxonomic scope" value="Eukaryota"/>
</dbReference>
<accession>A0A0L0G4Y6</accession>
<keyword evidence="5" id="KW-1185">Reference proteome</keyword>
<sequence>MILAFIPNSECDPPDRACLRIIKCWVCGHAREQVPQRFLDEITCEKCHTLQPPHPEYNYYDLFDKAPTFNVNVKNLQSQYRRSQTLLHPDKWSMSTPEQKRNAAQQSSLLNKAFRTLRDPLQRGLYLLKLRGMPMEEGTDNNDPAFLMEIMDINEAIEDAETEAEISVVHEENKKQIGDVIQQVSEAFKEDDLKRAHTLMGRLQFYENINQLTTHWHPGRRLTITH</sequence>
<dbReference type="STRING" id="667725.A0A0L0G4Y6"/>
<dbReference type="Gene3D" id="1.10.287.110">
    <property type="entry name" value="DnaJ domain"/>
    <property type="match status" value="1"/>
</dbReference>
<reference evidence="4 5" key="1">
    <citation type="submission" date="2011-02" db="EMBL/GenBank/DDBJ databases">
        <title>The Genome Sequence of Sphaeroforma arctica JP610.</title>
        <authorList>
            <consortium name="The Broad Institute Genome Sequencing Platform"/>
            <person name="Russ C."/>
            <person name="Cuomo C."/>
            <person name="Young S.K."/>
            <person name="Zeng Q."/>
            <person name="Gargeya S."/>
            <person name="Alvarado L."/>
            <person name="Berlin A."/>
            <person name="Chapman S.B."/>
            <person name="Chen Z."/>
            <person name="Freedman E."/>
            <person name="Gellesch M."/>
            <person name="Goldberg J."/>
            <person name="Griggs A."/>
            <person name="Gujja S."/>
            <person name="Heilman E."/>
            <person name="Heiman D."/>
            <person name="Howarth C."/>
            <person name="Mehta T."/>
            <person name="Neiman D."/>
            <person name="Pearson M."/>
            <person name="Roberts A."/>
            <person name="Saif S."/>
            <person name="Shea T."/>
            <person name="Shenoy N."/>
            <person name="Sisk P."/>
            <person name="Stolte C."/>
            <person name="Sykes S."/>
            <person name="White J."/>
            <person name="Yandava C."/>
            <person name="Burger G."/>
            <person name="Gray M.W."/>
            <person name="Holland P.W.H."/>
            <person name="King N."/>
            <person name="Lang F.B.F."/>
            <person name="Roger A.J."/>
            <person name="Ruiz-Trillo I."/>
            <person name="Haas B."/>
            <person name="Nusbaum C."/>
            <person name="Birren B."/>
        </authorList>
    </citation>
    <scope>NUCLEOTIDE SEQUENCE [LARGE SCALE GENOMIC DNA]</scope>
    <source>
        <strain evidence="4 5">JP610</strain>
    </source>
</reference>
<dbReference type="GeneID" id="25904932"/>
<dbReference type="GO" id="GO:0001671">
    <property type="term" value="F:ATPase activator activity"/>
    <property type="evidence" value="ECO:0007669"/>
    <property type="project" value="InterPro"/>
</dbReference>
<comment type="similarity">
    <text evidence="1">Belongs to the HscB family.</text>
</comment>
<dbReference type="EMBL" id="KQ241843">
    <property type="protein sequence ID" value="KNC83333.1"/>
    <property type="molecule type" value="Genomic_DNA"/>
</dbReference>
<dbReference type="RefSeq" id="XP_014157235.1">
    <property type="nucleotide sequence ID" value="XM_014301760.1"/>
</dbReference>
<dbReference type="Proteomes" id="UP000054560">
    <property type="component" value="Unassembled WGS sequence"/>
</dbReference>
<dbReference type="InterPro" id="IPR001623">
    <property type="entry name" value="DnaJ_domain"/>
</dbReference>
<dbReference type="OrthoDB" id="448954at2759"/>
<dbReference type="SUPFAM" id="SSF46565">
    <property type="entry name" value="Chaperone J-domain"/>
    <property type="match status" value="1"/>
</dbReference>
<evidence type="ECO:0000313" key="4">
    <source>
        <dbReference type="EMBL" id="KNC83333.1"/>
    </source>
</evidence>
<dbReference type="SMART" id="SM00271">
    <property type="entry name" value="DnaJ"/>
    <property type="match status" value="1"/>
</dbReference>
<dbReference type="GO" id="GO:0005739">
    <property type="term" value="C:mitochondrion"/>
    <property type="evidence" value="ECO:0007669"/>
    <property type="project" value="TreeGrafter"/>
</dbReference>
<dbReference type="GO" id="GO:0044571">
    <property type="term" value="P:[2Fe-2S] cluster assembly"/>
    <property type="evidence" value="ECO:0007669"/>
    <property type="project" value="InterPro"/>
</dbReference>
<name>A0A0L0G4Y6_9EUKA</name>
<dbReference type="GO" id="GO:0051259">
    <property type="term" value="P:protein complex oligomerization"/>
    <property type="evidence" value="ECO:0007669"/>
    <property type="project" value="InterPro"/>
</dbReference>
<evidence type="ECO:0000259" key="3">
    <source>
        <dbReference type="PROSITE" id="PS50076"/>
    </source>
</evidence>
<evidence type="ECO:0000256" key="1">
    <source>
        <dbReference type="ARBA" id="ARBA00010476"/>
    </source>
</evidence>
<dbReference type="AlphaFoldDB" id="A0A0L0G4Y6"/>
<dbReference type="PROSITE" id="PS50076">
    <property type="entry name" value="DNAJ_2"/>
    <property type="match status" value="1"/>
</dbReference>
<dbReference type="Gene3D" id="1.20.1280.20">
    <property type="entry name" value="HscB, C-terminal domain"/>
    <property type="match status" value="1"/>
</dbReference>
<dbReference type="InterPro" id="IPR036869">
    <property type="entry name" value="J_dom_sf"/>
</dbReference>
<dbReference type="GO" id="GO:0051087">
    <property type="term" value="F:protein-folding chaperone binding"/>
    <property type="evidence" value="ECO:0007669"/>
    <property type="project" value="InterPro"/>
</dbReference>
<protein>
    <recommendedName>
        <fullName evidence="3">J domain-containing protein</fullName>
    </recommendedName>
</protein>
<dbReference type="Pfam" id="PF07743">
    <property type="entry name" value="HSCB_C"/>
    <property type="match status" value="1"/>
</dbReference>
<dbReference type="CDD" id="cd06257">
    <property type="entry name" value="DnaJ"/>
    <property type="match status" value="1"/>
</dbReference>
<evidence type="ECO:0000313" key="5">
    <source>
        <dbReference type="Proteomes" id="UP000054560"/>
    </source>
</evidence>
<keyword evidence="2" id="KW-0143">Chaperone</keyword>
<dbReference type="PANTHER" id="PTHR14021:SF15">
    <property type="entry name" value="IRON-SULFUR CLUSTER CO-CHAPERONE PROTEIN HSCB"/>
    <property type="match status" value="1"/>
</dbReference>
<dbReference type="InterPro" id="IPR036386">
    <property type="entry name" value="HscB_C_sf"/>
</dbReference>
<dbReference type="InterPro" id="IPR004640">
    <property type="entry name" value="HscB"/>
</dbReference>
<organism evidence="4 5">
    <name type="scientific">Sphaeroforma arctica JP610</name>
    <dbReference type="NCBI Taxonomy" id="667725"/>
    <lineage>
        <taxon>Eukaryota</taxon>
        <taxon>Ichthyosporea</taxon>
        <taxon>Ichthyophonida</taxon>
        <taxon>Sphaeroforma</taxon>
    </lineage>
</organism>
<dbReference type="PANTHER" id="PTHR14021">
    <property type="entry name" value="IRON-SULFUR CLUSTER CO-CHAPERONE PROTEIN HSCB"/>
    <property type="match status" value="1"/>
</dbReference>